<evidence type="ECO:0000313" key="2">
    <source>
        <dbReference type="EMBL" id="MFC4097228.1"/>
    </source>
</evidence>
<dbReference type="RefSeq" id="WP_192461929.1">
    <property type="nucleotide sequence ID" value="NZ_JACYFJ010000002.1"/>
</dbReference>
<evidence type="ECO:0000313" key="3">
    <source>
        <dbReference type="Proteomes" id="UP001595814"/>
    </source>
</evidence>
<dbReference type="EMBL" id="JBHSAW010000010">
    <property type="protein sequence ID" value="MFC4097228.1"/>
    <property type="molecule type" value="Genomic_DNA"/>
</dbReference>
<dbReference type="Proteomes" id="UP001595814">
    <property type="component" value="Unassembled WGS sequence"/>
</dbReference>
<evidence type="ECO:0000259" key="1">
    <source>
        <dbReference type="PROSITE" id="PS50206"/>
    </source>
</evidence>
<dbReference type="Pfam" id="PF00581">
    <property type="entry name" value="Rhodanese"/>
    <property type="match status" value="1"/>
</dbReference>
<reference evidence="3" key="1">
    <citation type="journal article" date="2019" name="Int. J. Syst. Evol. Microbiol.">
        <title>The Global Catalogue of Microorganisms (GCM) 10K type strain sequencing project: providing services to taxonomists for standard genome sequencing and annotation.</title>
        <authorList>
            <consortium name="The Broad Institute Genomics Platform"/>
            <consortium name="The Broad Institute Genome Sequencing Center for Infectious Disease"/>
            <person name="Wu L."/>
            <person name="Ma J."/>
        </authorList>
    </citation>
    <scope>NUCLEOTIDE SEQUENCE [LARGE SCALE GENOMIC DNA]</scope>
    <source>
        <strain evidence="3">CECT 7477</strain>
    </source>
</reference>
<dbReference type="InterPro" id="IPR001763">
    <property type="entry name" value="Rhodanese-like_dom"/>
</dbReference>
<organism evidence="2 3">
    <name type="scientific">Euzebyella saccharophila</name>
    <dbReference type="NCBI Taxonomy" id="679664"/>
    <lineage>
        <taxon>Bacteria</taxon>
        <taxon>Pseudomonadati</taxon>
        <taxon>Bacteroidota</taxon>
        <taxon>Flavobacteriia</taxon>
        <taxon>Flavobacteriales</taxon>
        <taxon>Flavobacteriaceae</taxon>
        <taxon>Euzebyella</taxon>
    </lineage>
</organism>
<dbReference type="InterPro" id="IPR036873">
    <property type="entry name" value="Rhodanese-like_dom_sf"/>
</dbReference>
<protein>
    <submittedName>
        <fullName evidence="2">Rhodanese-like domain-containing protein</fullName>
    </submittedName>
</protein>
<proteinExistence type="predicted"/>
<dbReference type="CDD" id="cd00158">
    <property type="entry name" value="RHOD"/>
    <property type="match status" value="1"/>
</dbReference>
<dbReference type="PANTHER" id="PTHR45431:SF3">
    <property type="entry name" value="RHODANESE-LIKE DOMAIN-CONTAINING PROTEIN 15, CHLOROPLASTIC"/>
    <property type="match status" value="1"/>
</dbReference>
<dbReference type="InterPro" id="IPR052367">
    <property type="entry name" value="Thiosulfate_ST/Rhodanese-like"/>
</dbReference>
<sequence>MALFSSLFNFSSQYSDKINILDVPTFKAHLKEKNIQLIDVRTPREFLDGHIANARNLDYFNQSRFKEEIEKLDKTQPIYLYCRSGNRSQKAARILVDSGFEKIYDLKGGFMHWT</sequence>
<gene>
    <name evidence="2" type="ORF">ACFOUT_15155</name>
</gene>
<dbReference type="PANTHER" id="PTHR45431">
    <property type="entry name" value="RHODANESE-LIKE DOMAIN-CONTAINING PROTEIN 15, CHLOROPLASTIC"/>
    <property type="match status" value="1"/>
</dbReference>
<dbReference type="SUPFAM" id="SSF52821">
    <property type="entry name" value="Rhodanese/Cell cycle control phosphatase"/>
    <property type="match status" value="1"/>
</dbReference>
<keyword evidence="3" id="KW-1185">Reference proteome</keyword>
<feature type="domain" description="Rhodanese" evidence="1">
    <location>
        <begin position="31"/>
        <end position="114"/>
    </location>
</feature>
<name>A0ABV8JQQ2_9FLAO</name>
<accession>A0ABV8JQQ2</accession>
<dbReference type="PROSITE" id="PS50206">
    <property type="entry name" value="RHODANESE_3"/>
    <property type="match status" value="1"/>
</dbReference>
<dbReference type="SMART" id="SM00450">
    <property type="entry name" value="RHOD"/>
    <property type="match status" value="1"/>
</dbReference>
<dbReference type="Gene3D" id="3.40.250.10">
    <property type="entry name" value="Rhodanese-like domain"/>
    <property type="match status" value="1"/>
</dbReference>
<comment type="caution">
    <text evidence="2">The sequence shown here is derived from an EMBL/GenBank/DDBJ whole genome shotgun (WGS) entry which is preliminary data.</text>
</comment>